<keyword evidence="7" id="KW-1185">Reference proteome</keyword>
<keyword evidence="5" id="KW-0143">Chaperone</keyword>
<dbReference type="GO" id="GO:0005525">
    <property type="term" value="F:GTP binding"/>
    <property type="evidence" value="ECO:0007669"/>
    <property type="project" value="UniProtKB-KW"/>
</dbReference>
<dbReference type="Proteomes" id="UP000236047">
    <property type="component" value="Unassembled WGS sequence"/>
</dbReference>
<organism evidence="6 7">
    <name type="scientific">Streptomyces noursei</name>
    <name type="common">Streptomyces albulus</name>
    <dbReference type="NCBI Taxonomy" id="1971"/>
    <lineage>
        <taxon>Bacteria</taxon>
        <taxon>Bacillati</taxon>
        <taxon>Actinomycetota</taxon>
        <taxon>Actinomycetes</taxon>
        <taxon>Kitasatosporales</taxon>
        <taxon>Streptomycetaceae</taxon>
        <taxon>Streptomyces</taxon>
    </lineage>
</organism>
<evidence type="ECO:0000256" key="5">
    <source>
        <dbReference type="ARBA" id="ARBA00023186"/>
    </source>
</evidence>
<evidence type="ECO:0000256" key="2">
    <source>
        <dbReference type="ARBA" id="ARBA00022741"/>
    </source>
</evidence>
<evidence type="ECO:0000313" key="6">
    <source>
        <dbReference type="EMBL" id="PNE38906.1"/>
    </source>
</evidence>
<dbReference type="Pfam" id="PF03308">
    <property type="entry name" value="MeaB"/>
    <property type="match status" value="1"/>
</dbReference>
<evidence type="ECO:0000256" key="1">
    <source>
        <dbReference type="ARBA" id="ARBA00009625"/>
    </source>
</evidence>
<keyword evidence="4" id="KW-0342">GTP-binding</keyword>
<dbReference type="RefSeq" id="WP_039632725.1">
    <property type="nucleotide sequence ID" value="NZ_LJSN01000003.1"/>
</dbReference>
<dbReference type="PANTHER" id="PTHR43087">
    <property type="entry name" value="LYSINE/ARGININE/ORNITHINE TRANSPORT SYSTEM KINASE"/>
    <property type="match status" value="1"/>
</dbReference>
<dbReference type="EMBL" id="LJSN01000003">
    <property type="protein sequence ID" value="PNE38906.1"/>
    <property type="molecule type" value="Genomic_DNA"/>
</dbReference>
<reference evidence="7" key="1">
    <citation type="submission" date="2015-09" db="EMBL/GenBank/DDBJ databases">
        <authorList>
            <person name="Graham D.E."/>
            <person name="Mahan K.M."/>
            <person name="Klingeman D.M."/>
            <person name="Fida T."/>
            <person name="Giannone R.J."/>
            <person name="Hettich R.L."/>
            <person name="Parry R.J."/>
            <person name="Spain J.C."/>
        </authorList>
    </citation>
    <scope>NUCLEOTIDE SEQUENCE [LARGE SCALE GENOMIC DNA]</scope>
    <source>
        <strain evidence="7">JCM 4701</strain>
    </source>
</reference>
<proteinExistence type="inferred from homology"/>
<gene>
    <name evidence="6" type="ORF">AOB60_33775</name>
</gene>
<sequence>MVDVPQLVEQARQGRPRAVARLISLVEGAAPELREVMATLAPLTGGAYVVGLTGSPGVGKSTTTSALVTAYRKVGKRVGVLAVDPSSPFSGGALLGDRVRMSEHASDPGVYIRSMATRGHLGGLAWAAPQAIRVLDAAGCDVILVETVGVGQSEVEIASQADTSVVLLAPGMGDGIQAAKAGILEIGDVYVVNKADRDGADATARELNHMLGLGESRAPGDWRPPIVKTVAARGEGIDEVVEALEKHRAWMEERGVLARRRLARAAREVETIAVTALRSRIGDLSGDRHLDALAERIVAGDTDPYRAADELVEGLTNGA</sequence>
<comment type="caution">
    <text evidence="6">The sequence shown here is derived from an EMBL/GenBank/DDBJ whole genome shotgun (WGS) entry which is preliminary data.</text>
</comment>
<dbReference type="SUPFAM" id="SSF52540">
    <property type="entry name" value="P-loop containing nucleoside triphosphate hydrolases"/>
    <property type="match status" value="1"/>
</dbReference>
<dbReference type="Gene3D" id="3.40.50.300">
    <property type="entry name" value="P-loop containing nucleotide triphosphate hydrolases"/>
    <property type="match status" value="1"/>
</dbReference>
<accession>A0A2N8PD10</accession>
<name>A0A2N8PD10_STRNR</name>
<dbReference type="AlphaFoldDB" id="A0A2N8PD10"/>
<dbReference type="InterPro" id="IPR027417">
    <property type="entry name" value="P-loop_NTPase"/>
</dbReference>
<dbReference type="InterPro" id="IPR005129">
    <property type="entry name" value="GTPase_ArgK"/>
</dbReference>
<comment type="similarity">
    <text evidence="1">Belongs to the SIMIBI class G3E GTPase family. ArgK/MeaB subfamily.</text>
</comment>
<evidence type="ECO:0000256" key="4">
    <source>
        <dbReference type="ARBA" id="ARBA00023134"/>
    </source>
</evidence>
<dbReference type="CDD" id="cd03114">
    <property type="entry name" value="MMAA-like"/>
    <property type="match status" value="1"/>
</dbReference>
<evidence type="ECO:0000256" key="3">
    <source>
        <dbReference type="ARBA" id="ARBA00022801"/>
    </source>
</evidence>
<dbReference type="GO" id="GO:0003924">
    <property type="term" value="F:GTPase activity"/>
    <property type="evidence" value="ECO:0007669"/>
    <property type="project" value="InterPro"/>
</dbReference>
<dbReference type="NCBIfam" id="TIGR00750">
    <property type="entry name" value="lao"/>
    <property type="match status" value="1"/>
</dbReference>
<dbReference type="PANTHER" id="PTHR43087:SF1">
    <property type="entry name" value="LAO_AO TRANSPORT SYSTEM ATPASE"/>
    <property type="match status" value="1"/>
</dbReference>
<protein>
    <submittedName>
        <fullName evidence="6">Transporter</fullName>
    </submittedName>
</protein>
<keyword evidence="2" id="KW-0547">Nucleotide-binding</keyword>
<evidence type="ECO:0000313" key="7">
    <source>
        <dbReference type="Proteomes" id="UP000236047"/>
    </source>
</evidence>
<dbReference type="InterPro" id="IPR052040">
    <property type="entry name" value="GTPase/Isobutyryl-CoA_mutase"/>
</dbReference>
<keyword evidence="3" id="KW-0378">Hydrolase</keyword>